<accession>A0ABS9QT98</accession>
<sequence length="150" mass="17452">MTEQAVDQAQPTITPEEMEKLRQEWVRTQFQKANRFLAEKGVIPSKVLADESRYLAPYLAIWKMESKRPTTKTYWVMSGDLPSDLVDVKVAKTARDAVRHFSMMWQMQAENLIRSGATRRDATQAKFAQLLVSRAESLYRMHNDEKLWNS</sequence>
<proteinExistence type="predicted"/>
<organism evidence="1 2">
    <name type="scientific">Shewanella cutis</name>
    <dbReference type="NCBI Taxonomy" id="2766780"/>
    <lineage>
        <taxon>Bacteria</taxon>
        <taxon>Pseudomonadati</taxon>
        <taxon>Pseudomonadota</taxon>
        <taxon>Gammaproteobacteria</taxon>
        <taxon>Alteromonadales</taxon>
        <taxon>Shewanellaceae</taxon>
        <taxon>Shewanella</taxon>
    </lineage>
</organism>
<dbReference type="Pfam" id="PF16108">
    <property type="entry name" value="DUF4826"/>
    <property type="match status" value="1"/>
</dbReference>
<reference evidence="1 2" key="1">
    <citation type="submission" date="2020-08" db="EMBL/GenBank/DDBJ databases">
        <title>Whole genome sequence of Shewanella sp strain PS-2.</title>
        <authorList>
            <person name="Das S.K."/>
        </authorList>
    </citation>
    <scope>NUCLEOTIDE SEQUENCE [LARGE SCALE GENOMIC DNA]</scope>
    <source>
        <strain evidence="1 2">PS-2</strain>
    </source>
</reference>
<dbReference type="InterPro" id="IPR032251">
    <property type="entry name" value="DUF4826"/>
</dbReference>
<keyword evidence="2" id="KW-1185">Reference proteome</keyword>
<dbReference type="EMBL" id="JACSDI010000002">
    <property type="protein sequence ID" value="MCG9963581.1"/>
    <property type="molecule type" value="Genomic_DNA"/>
</dbReference>
<evidence type="ECO:0000313" key="2">
    <source>
        <dbReference type="Proteomes" id="UP000829384"/>
    </source>
</evidence>
<comment type="caution">
    <text evidence="1">The sequence shown here is derived from an EMBL/GenBank/DDBJ whole genome shotgun (WGS) entry which is preliminary data.</text>
</comment>
<gene>
    <name evidence="1" type="ORF">H9J30_06565</name>
</gene>
<protein>
    <submittedName>
        <fullName evidence="1">DUF4826 family protein</fullName>
    </submittedName>
</protein>
<evidence type="ECO:0000313" key="1">
    <source>
        <dbReference type="EMBL" id="MCG9963581.1"/>
    </source>
</evidence>
<name>A0ABS9QT98_9GAMM</name>
<dbReference type="RefSeq" id="WP_240130292.1">
    <property type="nucleotide sequence ID" value="NZ_JACSDI010000002.1"/>
</dbReference>
<dbReference type="Proteomes" id="UP000829384">
    <property type="component" value="Unassembled WGS sequence"/>
</dbReference>